<name>N9F941_9GAMM</name>
<comment type="caution">
    <text evidence="2">The sequence shown here is derived from an EMBL/GenBank/DDBJ whole genome shotgun (WGS) entry which is preliminary data.</text>
</comment>
<dbReference type="PATRIC" id="fig|1217648.3.peg.2724"/>
<sequence>MDDDRYNTKVIFIVIIIIFVGISYFIADYLCKLKAVELSEKQDSIVHGCLSLKKSYSDKNAYKDYDVDIDGKEYVIRRIFISDFPFVDKYHNFIKNINKNVSCYKIKYVKVKFLFVEKRYIYDLVE</sequence>
<dbReference type="STRING" id="262668.GCA_000931715_02827"/>
<organism evidence="2 3">
    <name type="scientific">Acinetobacter beijerinckii CIP 110307</name>
    <dbReference type="NCBI Taxonomy" id="1217648"/>
    <lineage>
        <taxon>Bacteria</taxon>
        <taxon>Pseudomonadati</taxon>
        <taxon>Pseudomonadota</taxon>
        <taxon>Gammaproteobacteria</taxon>
        <taxon>Moraxellales</taxon>
        <taxon>Moraxellaceae</taxon>
        <taxon>Acinetobacter</taxon>
    </lineage>
</organism>
<keyword evidence="1" id="KW-0812">Transmembrane</keyword>
<protein>
    <submittedName>
        <fullName evidence="2">Uncharacterized protein</fullName>
    </submittedName>
</protein>
<dbReference type="EMBL" id="APQL01000010">
    <property type="protein sequence ID" value="ENW03830.1"/>
    <property type="molecule type" value="Genomic_DNA"/>
</dbReference>
<keyword evidence="1" id="KW-0472">Membrane</keyword>
<proteinExistence type="predicted"/>
<dbReference type="Proteomes" id="UP000017670">
    <property type="component" value="Unassembled WGS sequence"/>
</dbReference>
<gene>
    <name evidence="2" type="ORF">F933_02800</name>
</gene>
<keyword evidence="1" id="KW-1133">Transmembrane helix</keyword>
<evidence type="ECO:0000313" key="2">
    <source>
        <dbReference type="EMBL" id="ENW03830.1"/>
    </source>
</evidence>
<accession>N9F941</accession>
<dbReference type="AlphaFoldDB" id="N9F941"/>
<dbReference type="HOGENOM" id="CLU_1976702_0_0_6"/>
<feature type="transmembrane region" description="Helical" evidence="1">
    <location>
        <begin position="6"/>
        <end position="27"/>
    </location>
</feature>
<reference evidence="2 3" key="1">
    <citation type="submission" date="2013-02" db="EMBL/GenBank/DDBJ databases">
        <title>The Genome Sequence of Acinetobacter beijerinckii CIP 110307.</title>
        <authorList>
            <consortium name="The Broad Institute Genome Sequencing Platform"/>
            <consortium name="The Broad Institute Genome Sequencing Center for Infectious Disease"/>
            <person name="Cerqueira G."/>
            <person name="Feldgarden M."/>
            <person name="Courvalin P."/>
            <person name="Perichon B."/>
            <person name="Grillot-Courvalin C."/>
            <person name="Clermont D."/>
            <person name="Rocha E."/>
            <person name="Yoon E.-J."/>
            <person name="Nemec A."/>
            <person name="Walker B."/>
            <person name="Young S.K."/>
            <person name="Zeng Q."/>
            <person name="Gargeya S."/>
            <person name="Fitzgerald M."/>
            <person name="Haas B."/>
            <person name="Abouelleil A."/>
            <person name="Alvarado L."/>
            <person name="Arachchi H.M."/>
            <person name="Berlin A.M."/>
            <person name="Chapman S.B."/>
            <person name="Dewar J."/>
            <person name="Goldberg J."/>
            <person name="Griggs A."/>
            <person name="Gujja S."/>
            <person name="Hansen M."/>
            <person name="Howarth C."/>
            <person name="Imamovic A."/>
            <person name="Larimer J."/>
            <person name="McCowan C."/>
            <person name="Murphy C."/>
            <person name="Neiman D."/>
            <person name="Pearson M."/>
            <person name="Priest M."/>
            <person name="Roberts A."/>
            <person name="Saif S."/>
            <person name="Shea T."/>
            <person name="Sisk P."/>
            <person name="Sykes S."/>
            <person name="Wortman J."/>
            <person name="Nusbaum C."/>
            <person name="Birren B."/>
        </authorList>
    </citation>
    <scope>NUCLEOTIDE SEQUENCE [LARGE SCALE GENOMIC DNA]</scope>
    <source>
        <strain evidence="2 3">CIP 110307</strain>
    </source>
</reference>
<dbReference type="RefSeq" id="WP_005062213.1">
    <property type="nucleotide sequence ID" value="NZ_KB849766.1"/>
</dbReference>
<evidence type="ECO:0000256" key="1">
    <source>
        <dbReference type="SAM" id="Phobius"/>
    </source>
</evidence>
<keyword evidence="3" id="KW-1185">Reference proteome</keyword>
<dbReference type="GeneID" id="29857642"/>
<evidence type="ECO:0000313" key="3">
    <source>
        <dbReference type="Proteomes" id="UP000017670"/>
    </source>
</evidence>